<dbReference type="Proteomes" id="UP000587760">
    <property type="component" value="Unassembled WGS sequence"/>
</dbReference>
<comment type="caution">
    <text evidence="6">The sequence shown here is derived from an EMBL/GenBank/DDBJ whole genome shotgun (WGS) entry which is preliminary data.</text>
</comment>
<dbReference type="PANTHER" id="PTHR23530:SF1">
    <property type="entry name" value="PERMEASE, MAJOR FACILITATOR SUPERFAMILY-RELATED"/>
    <property type="match status" value="1"/>
</dbReference>
<keyword evidence="7" id="KW-1185">Reference proteome</keyword>
<reference evidence="6 7" key="1">
    <citation type="submission" date="2020-08" db="EMBL/GenBank/DDBJ databases">
        <title>Genomic Encyclopedia of Type Strains, Phase IV (KMG-IV): sequencing the most valuable type-strain genomes for metagenomic binning, comparative biology and taxonomic classification.</title>
        <authorList>
            <person name="Goeker M."/>
        </authorList>
    </citation>
    <scope>NUCLEOTIDE SEQUENCE [LARGE SCALE GENOMIC DNA]</scope>
    <source>
        <strain evidence="6 7">DSM 2461</strain>
    </source>
</reference>
<feature type="transmembrane region" description="Helical" evidence="4">
    <location>
        <begin position="281"/>
        <end position="298"/>
    </location>
</feature>
<dbReference type="Gene3D" id="1.20.1250.20">
    <property type="entry name" value="MFS general substrate transporter like domains"/>
    <property type="match status" value="1"/>
</dbReference>
<sequence>MEANIKKEYLFISFYNLDLTRGIWMIYLAMRGFSLIELGMLESSFHITSFLMEIPTGAVADLWSRKASRILGRVFYLSSLFILFLATGFAFQLLGFVLCAIGYNLESGAGEALLYDSLDMKTRESRYMKILGIKEFIIQASSILALLVGGFLATRGYDLVFALSITVVILSLLTAFSFREPIVHQEIKSIEGLHWIKKLKKQTLESLKVVKSRRQIAFYLIFSELIFSFTVSLFFYLQNYWKNIGFSEFHIGAVFAGASLLSGLTSLFAQKIEQKMGGERKLILILPLFLLMSLWGIALSPWKFPFYLVIGFMEGLLLVAISHYINRLIPQEYRATVLSFQSMIFSFFMIALFPLIGWLGETFSLNTAFLIMAITGSLISVFYYSFRIMTKEKNS</sequence>
<dbReference type="InterPro" id="IPR020846">
    <property type="entry name" value="MFS_dom"/>
</dbReference>
<feature type="transmembrane region" description="Helical" evidence="4">
    <location>
        <begin position="249"/>
        <end position="269"/>
    </location>
</feature>
<evidence type="ECO:0000256" key="3">
    <source>
        <dbReference type="ARBA" id="ARBA00023136"/>
    </source>
</evidence>
<proteinExistence type="predicted"/>
<evidence type="ECO:0000259" key="5">
    <source>
        <dbReference type="PROSITE" id="PS50850"/>
    </source>
</evidence>
<feature type="domain" description="Major facilitator superfamily (MFS) profile" evidence="5">
    <location>
        <begin position="1"/>
        <end position="391"/>
    </location>
</feature>
<evidence type="ECO:0000256" key="4">
    <source>
        <dbReference type="SAM" id="Phobius"/>
    </source>
</evidence>
<evidence type="ECO:0000313" key="7">
    <source>
        <dbReference type="Proteomes" id="UP000587760"/>
    </source>
</evidence>
<evidence type="ECO:0000256" key="2">
    <source>
        <dbReference type="ARBA" id="ARBA00022989"/>
    </source>
</evidence>
<feature type="transmembrane region" description="Helical" evidence="4">
    <location>
        <begin position="216"/>
        <end position="237"/>
    </location>
</feature>
<dbReference type="SUPFAM" id="SSF103473">
    <property type="entry name" value="MFS general substrate transporter"/>
    <property type="match status" value="1"/>
</dbReference>
<name>A0A841R7Q9_9SPIO</name>
<dbReference type="GO" id="GO:0022857">
    <property type="term" value="F:transmembrane transporter activity"/>
    <property type="evidence" value="ECO:0007669"/>
    <property type="project" value="InterPro"/>
</dbReference>
<dbReference type="Pfam" id="PF07690">
    <property type="entry name" value="MFS_1"/>
    <property type="match status" value="1"/>
</dbReference>
<feature type="transmembrane region" description="Helical" evidence="4">
    <location>
        <begin position="136"/>
        <end position="153"/>
    </location>
</feature>
<dbReference type="InterPro" id="IPR036259">
    <property type="entry name" value="MFS_trans_sf"/>
</dbReference>
<dbReference type="InterPro" id="IPR053160">
    <property type="entry name" value="MFS_DHA3_Transporter"/>
</dbReference>
<protein>
    <submittedName>
        <fullName evidence="6">MFS family permease</fullName>
    </submittedName>
</protein>
<feature type="transmembrane region" description="Helical" evidence="4">
    <location>
        <begin position="304"/>
        <end position="325"/>
    </location>
</feature>
<evidence type="ECO:0000256" key="1">
    <source>
        <dbReference type="ARBA" id="ARBA00022692"/>
    </source>
</evidence>
<dbReference type="PROSITE" id="PS50850">
    <property type="entry name" value="MFS"/>
    <property type="match status" value="1"/>
</dbReference>
<keyword evidence="2 4" id="KW-1133">Transmembrane helix</keyword>
<evidence type="ECO:0000313" key="6">
    <source>
        <dbReference type="EMBL" id="MBB6478522.1"/>
    </source>
</evidence>
<keyword evidence="1 4" id="KW-0812">Transmembrane</keyword>
<feature type="transmembrane region" description="Helical" evidence="4">
    <location>
        <begin position="337"/>
        <end position="359"/>
    </location>
</feature>
<feature type="transmembrane region" description="Helical" evidence="4">
    <location>
        <begin position="365"/>
        <end position="386"/>
    </location>
</feature>
<gene>
    <name evidence="6" type="ORF">HNR50_000155</name>
</gene>
<dbReference type="InterPro" id="IPR011701">
    <property type="entry name" value="MFS"/>
</dbReference>
<organism evidence="6 7">
    <name type="scientific">Spirochaeta isovalerica</name>
    <dbReference type="NCBI Taxonomy" id="150"/>
    <lineage>
        <taxon>Bacteria</taxon>
        <taxon>Pseudomonadati</taxon>
        <taxon>Spirochaetota</taxon>
        <taxon>Spirochaetia</taxon>
        <taxon>Spirochaetales</taxon>
        <taxon>Spirochaetaceae</taxon>
        <taxon>Spirochaeta</taxon>
    </lineage>
</organism>
<keyword evidence="3 4" id="KW-0472">Membrane</keyword>
<dbReference type="EMBL" id="JACHGJ010000001">
    <property type="protein sequence ID" value="MBB6478522.1"/>
    <property type="molecule type" value="Genomic_DNA"/>
</dbReference>
<dbReference type="PANTHER" id="PTHR23530">
    <property type="entry name" value="TRANSPORT PROTEIN-RELATED"/>
    <property type="match status" value="1"/>
</dbReference>
<feature type="transmembrane region" description="Helical" evidence="4">
    <location>
        <begin position="12"/>
        <end position="33"/>
    </location>
</feature>
<dbReference type="RefSeq" id="WP_184742446.1">
    <property type="nucleotide sequence ID" value="NZ_JACHGJ010000001.1"/>
</dbReference>
<feature type="transmembrane region" description="Helical" evidence="4">
    <location>
        <begin position="159"/>
        <end position="178"/>
    </location>
</feature>
<accession>A0A841R7Q9</accession>
<dbReference type="AlphaFoldDB" id="A0A841R7Q9"/>